<sequence length="120" mass="14214">MHHDEIIQAQVNVILDLYKDLQQERRMVQCSIRITNMELSDFIRHGEESTSNMSEEYLLGRPAQSRRKWNNIVNELSKRQRILTEQAIELDDLKEKIDGTLRIIGYALVLVNDYFDNYCL</sequence>
<proteinExistence type="predicted"/>
<organism evidence="1 2">
    <name type="scientific">Ceutorhynchus assimilis</name>
    <name type="common">cabbage seed weevil</name>
    <dbReference type="NCBI Taxonomy" id="467358"/>
    <lineage>
        <taxon>Eukaryota</taxon>
        <taxon>Metazoa</taxon>
        <taxon>Ecdysozoa</taxon>
        <taxon>Arthropoda</taxon>
        <taxon>Hexapoda</taxon>
        <taxon>Insecta</taxon>
        <taxon>Pterygota</taxon>
        <taxon>Neoptera</taxon>
        <taxon>Endopterygota</taxon>
        <taxon>Coleoptera</taxon>
        <taxon>Polyphaga</taxon>
        <taxon>Cucujiformia</taxon>
        <taxon>Curculionidae</taxon>
        <taxon>Ceutorhynchinae</taxon>
        <taxon>Ceutorhynchus</taxon>
    </lineage>
</organism>
<gene>
    <name evidence="1" type="ORF">CEUTPL_LOCUS1540</name>
</gene>
<dbReference type="EMBL" id="OU892277">
    <property type="protein sequence ID" value="CAG9760819.1"/>
    <property type="molecule type" value="Genomic_DNA"/>
</dbReference>
<name>A0A9N9MCH7_9CUCU</name>
<reference evidence="1" key="1">
    <citation type="submission" date="2022-01" db="EMBL/GenBank/DDBJ databases">
        <authorList>
            <person name="King R."/>
        </authorList>
    </citation>
    <scope>NUCLEOTIDE SEQUENCE</scope>
</reference>
<evidence type="ECO:0000313" key="1">
    <source>
        <dbReference type="EMBL" id="CAG9760819.1"/>
    </source>
</evidence>
<protein>
    <submittedName>
        <fullName evidence="1">Uncharacterized protein</fullName>
    </submittedName>
</protein>
<accession>A0A9N9MCH7</accession>
<keyword evidence="2" id="KW-1185">Reference proteome</keyword>
<evidence type="ECO:0000313" key="2">
    <source>
        <dbReference type="Proteomes" id="UP001152799"/>
    </source>
</evidence>
<dbReference type="Proteomes" id="UP001152799">
    <property type="component" value="Chromosome 1"/>
</dbReference>
<dbReference type="AlphaFoldDB" id="A0A9N9MCH7"/>